<feature type="binding site" evidence="10">
    <location>
        <position position="469"/>
    </location>
    <ligand>
        <name>Mn(2+)</name>
        <dbReference type="ChEBI" id="CHEBI:29035"/>
    </ligand>
</feature>
<feature type="transmembrane region" description="Helical" evidence="11">
    <location>
        <begin position="116"/>
        <end position="138"/>
    </location>
</feature>
<evidence type="ECO:0000256" key="2">
    <source>
        <dbReference type="ARBA" id="ARBA00009983"/>
    </source>
</evidence>
<reference evidence="14" key="1">
    <citation type="submission" date="2016-10" db="EMBL/GenBank/DDBJ databases">
        <authorList>
            <person name="Varghese N."/>
            <person name="Submissions S."/>
        </authorList>
    </citation>
    <scope>NUCLEOTIDE SEQUENCE [LARGE SCALE GENOMIC DNA]</scope>
    <source>
        <strain evidence="14">IBRC-M10078</strain>
    </source>
</reference>
<feature type="transmembrane region" description="Helical" evidence="11">
    <location>
        <begin position="68"/>
        <end position="90"/>
    </location>
</feature>
<gene>
    <name evidence="13" type="ORF">SAMN05216565_1243</name>
</gene>
<accession>A0A1H0X235</accession>
<dbReference type="InterPro" id="IPR050448">
    <property type="entry name" value="OpgB/LTA_synthase_biosynth"/>
</dbReference>
<evidence type="ECO:0000259" key="12">
    <source>
        <dbReference type="Pfam" id="PF00884"/>
    </source>
</evidence>
<evidence type="ECO:0000313" key="13">
    <source>
        <dbReference type="EMBL" id="SDP96930.1"/>
    </source>
</evidence>
<keyword evidence="3 7" id="KW-1003">Cell membrane</keyword>
<keyword evidence="5 11" id="KW-1133">Transmembrane helix</keyword>
<evidence type="ECO:0000256" key="7">
    <source>
        <dbReference type="PIRNR" id="PIRNR005091"/>
    </source>
</evidence>
<evidence type="ECO:0000256" key="6">
    <source>
        <dbReference type="ARBA" id="ARBA00023136"/>
    </source>
</evidence>
<name>A0A1H0X235_9BACI</name>
<feature type="binding site" evidence="10">
    <location>
        <position position="293"/>
    </location>
    <ligand>
        <name>Mn(2+)</name>
        <dbReference type="ChEBI" id="CHEBI:29035"/>
    </ligand>
</feature>
<dbReference type="GO" id="GO:0016740">
    <property type="term" value="F:transferase activity"/>
    <property type="evidence" value="ECO:0007669"/>
    <property type="project" value="UniProtKB-KW"/>
</dbReference>
<dbReference type="Pfam" id="PF00884">
    <property type="entry name" value="Sulfatase"/>
    <property type="match status" value="1"/>
</dbReference>
<evidence type="ECO:0000256" key="8">
    <source>
        <dbReference type="PIRSR" id="PIRSR005091-1"/>
    </source>
</evidence>
<dbReference type="STRING" id="930152.SAMN05216565_1243"/>
<feature type="binding site" evidence="10">
    <location>
        <position position="468"/>
    </location>
    <ligand>
        <name>Mn(2+)</name>
        <dbReference type="ChEBI" id="CHEBI:29035"/>
    </ligand>
</feature>
<keyword evidence="9" id="KW-0464">Manganese</keyword>
<keyword evidence="4 11" id="KW-0812">Transmembrane</keyword>
<dbReference type="Gene3D" id="3.30.1120.170">
    <property type="match status" value="1"/>
</dbReference>
<dbReference type="GO" id="GO:0005886">
    <property type="term" value="C:plasma membrane"/>
    <property type="evidence" value="ECO:0007669"/>
    <property type="project" value="UniProtKB-SubCell"/>
</dbReference>
<keyword evidence="6 7" id="KW-0472">Membrane</keyword>
<dbReference type="GO" id="GO:0046872">
    <property type="term" value="F:metal ion binding"/>
    <property type="evidence" value="ECO:0007669"/>
    <property type="project" value="UniProtKB-KW"/>
</dbReference>
<dbReference type="PANTHER" id="PTHR47371:SF1">
    <property type="entry name" value="LIPOTEICHOIC ACID SYNTHASE-LIKE YQGS"/>
    <property type="match status" value="1"/>
</dbReference>
<dbReference type="InterPro" id="IPR000917">
    <property type="entry name" value="Sulfatase_N"/>
</dbReference>
<feature type="active site" evidence="8">
    <location>
        <position position="293"/>
    </location>
</feature>
<dbReference type="PIRSF" id="PIRSF005091">
    <property type="entry name" value="Mmb_sulf_HI1246"/>
    <property type="match status" value="1"/>
</dbReference>
<keyword evidence="14" id="KW-1185">Reference proteome</keyword>
<feature type="transmembrane region" description="Helical" evidence="11">
    <location>
        <begin position="150"/>
        <end position="168"/>
    </location>
</feature>
<feature type="binding site" evidence="10">
    <location>
        <position position="249"/>
    </location>
    <ligand>
        <name>Mn(2+)</name>
        <dbReference type="ChEBI" id="CHEBI:29035"/>
    </ligand>
</feature>
<feature type="transmembrane region" description="Helical" evidence="11">
    <location>
        <begin position="9"/>
        <end position="30"/>
    </location>
</feature>
<evidence type="ECO:0000256" key="10">
    <source>
        <dbReference type="PIRSR" id="PIRSR005091-3"/>
    </source>
</evidence>
<dbReference type="PANTHER" id="PTHR47371">
    <property type="entry name" value="LIPOTEICHOIC ACID SYNTHASE"/>
    <property type="match status" value="1"/>
</dbReference>
<organism evidence="13 14">
    <name type="scientific">Litchfieldia salsa</name>
    <dbReference type="NCBI Taxonomy" id="930152"/>
    <lineage>
        <taxon>Bacteria</taxon>
        <taxon>Bacillati</taxon>
        <taxon>Bacillota</taxon>
        <taxon>Bacilli</taxon>
        <taxon>Bacillales</taxon>
        <taxon>Bacillaceae</taxon>
        <taxon>Litchfieldia</taxon>
    </lineage>
</organism>
<feature type="binding site" evidence="9">
    <location>
        <position position="409"/>
    </location>
    <ligand>
        <name>substrate</name>
    </ligand>
</feature>
<dbReference type="AlphaFoldDB" id="A0A1H0X235"/>
<dbReference type="InterPro" id="IPR012160">
    <property type="entry name" value="LtaS-like"/>
</dbReference>
<dbReference type="InterPro" id="IPR017850">
    <property type="entry name" value="Alkaline_phosphatase_core_sf"/>
</dbReference>
<keyword evidence="13" id="KW-0808">Transferase</keyword>
<dbReference type="EMBL" id="FNJU01000024">
    <property type="protein sequence ID" value="SDP96930.1"/>
    <property type="molecule type" value="Genomic_DNA"/>
</dbReference>
<evidence type="ECO:0000256" key="3">
    <source>
        <dbReference type="ARBA" id="ARBA00022475"/>
    </source>
</evidence>
<protein>
    <submittedName>
        <fullName evidence="13">Phosphoglycerol transferase MdoB</fullName>
    </submittedName>
</protein>
<dbReference type="RefSeq" id="WP_238457357.1">
    <property type="nucleotide sequence ID" value="NZ_FNJU01000024.1"/>
</dbReference>
<evidence type="ECO:0000313" key="14">
    <source>
        <dbReference type="Proteomes" id="UP000199159"/>
    </source>
</evidence>
<keyword evidence="9" id="KW-0479">Metal-binding</keyword>
<comment type="subcellular location">
    <subcellularLocation>
        <location evidence="1">Cell membrane</location>
        <topology evidence="1">Multi-pass membrane protein</topology>
    </subcellularLocation>
</comment>
<dbReference type="CDD" id="cd16015">
    <property type="entry name" value="LTA_synthase"/>
    <property type="match status" value="1"/>
</dbReference>
<sequence>MRFFVFRISLYWISTILLSIKTYLISKSVFDLGIDSITAEMILWLSSIGSIMLILALSLFVNRKFYVLTLLTIYLFVSVILYVNVLYYRFFNDFITIPVLFQTKHLTNLGGSLFDLFNLIDLLFLLDLLFLFVISKRLNLRSHTITQKKLGIILIGVTLLLVNIGLAHKERPELLTRSFDRKLLVKNIGLYAYHLYDFYLYTNTKTKIVLADNDQLTEIINHVKANDENSNPEYFGAAKGKNIIMIALESTQSFIINNEIDGEEITPFLNDLIQSRGTYYFSNFYHQTGQGKTSDAEFIIENSMYGLPRGAVFFSNPENQYHSLASVLKSEGHYYSAVFHANNKSFWNRNIMYNALGYDRFFSEEDYEIKKEDSVGWGLKDKAFFSQTIPYLKELKKPYYAKLLTLTNHFPFALEKADEIIPEWTSKDGTVNRYFTTVRYQDEALKQFFDEMKREGIYENSIFILYGDHYGISENHNKAMAQFLDKEITPYETIQLQRVPFIIHFPGRSETREITSAVGQVDVKPTVLNLMGINQEQAIQFGTDLFSTDKREFVILRDGSFITDRYIMTGNKCYMRDTGMKTSKESCEPYIQLAKEELNYSDQIIYGDLLRFLP</sequence>
<dbReference type="Gene3D" id="3.40.720.10">
    <property type="entry name" value="Alkaline Phosphatase, subunit A"/>
    <property type="match status" value="1"/>
</dbReference>
<feature type="transmembrane region" description="Helical" evidence="11">
    <location>
        <begin position="42"/>
        <end position="61"/>
    </location>
</feature>
<evidence type="ECO:0000256" key="5">
    <source>
        <dbReference type="ARBA" id="ARBA00022989"/>
    </source>
</evidence>
<evidence type="ECO:0000256" key="9">
    <source>
        <dbReference type="PIRSR" id="PIRSR005091-2"/>
    </source>
</evidence>
<evidence type="ECO:0000256" key="1">
    <source>
        <dbReference type="ARBA" id="ARBA00004651"/>
    </source>
</evidence>
<comment type="similarity">
    <text evidence="2 7">Belongs to the LTA synthase family.</text>
</comment>
<evidence type="ECO:0000256" key="11">
    <source>
        <dbReference type="SAM" id="Phobius"/>
    </source>
</evidence>
<evidence type="ECO:0000256" key="4">
    <source>
        <dbReference type="ARBA" id="ARBA00022692"/>
    </source>
</evidence>
<proteinExistence type="inferred from homology"/>
<feature type="domain" description="Sulfatase N-terminal" evidence="12">
    <location>
        <begin position="241"/>
        <end position="533"/>
    </location>
</feature>
<dbReference type="SUPFAM" id="SSF53649">
    <property type="entry name" value="Alkaline phosphatase-like"/>
    <property type="match status" value="1"/>
</dbReference>
<dbReference type="Proteomes" id="UP000199159">
    <property type="component" value="Unassembled WGS sequence"/>
</dbReference>